<sequence length="99" mass="10637">MAVYDGVGGQQVVGLREVIGHFRSFVWGGVEVTCWGGRAGRGGRLRRACPHPAPSRNPGLRPQAPAPQTPEGLELLLTPEGQAFPEGLGVLLKRRRGWS</sequence>
<accession>A0ABP3N704</accession>
<keyword evidence="3" id="KW-1185">Reference proteome</keyword>
<evidence type="ECO:0000256" key="1">
    <source>
        <dbReference type="SAM" id="MobiDB-lite"/>
    </source>
</evidence>
<evidence type="ECO:0000313" key="3">
    <source>
        <dbReference type="Proteomes" id="UP001501576"/>
    </source>
</evidence>
<dbReference type="Proteomes" id="UP001501576">
    <property type="component" value="Unassembled WGS sequence"/>
</dbReference>
<comment type="caution">
    <text evidence="2">The sequence shown here is derived from an EMBL/GenBank/DDBJ whole genome shotgun (WGS) entry which is preliminary data.</text>
</comment>
<reference evidence="3" key="1">
    <citation type="journal article" date="2019" name="Int. J. Syst. Evol. Microbiol.">
        <title>The Global Catalogue of Microorganisms (GCM) 10K type strain sequencing project: providing services to taxonomists for standard genome sequencing and annotation.</title>
        <authorList>
            <consortium name="The Broad Institute Genomics Platform"/>
            <consortium name="The Broad Institute Genome Sequencing Center for Infectious Disease"/>
            <person name="Wu L."/>
            <person name="Ma J."/>
        </authorList>
    </citation>
    <scope>NUCLEOTIDE SEQUENCE [LARGE SCALE GENOMIC DNA]</scope>
    <source>
        <strain evidence="3">JCM 5052</strain>
    </source>
</reference>
<evidence type="ECO:0000313" key="2">
    <source>
        <dbReference type="EMBL" id="GAA0535032.1"/>
    </source>
</evidence>
<protein>
    <submittedName>
        <fullName evidence="2">Uncharacterized protein</fullName>
    </submittedName>
</protein>
<feature type="region of interest" description="Disordered" evidence="1">
    <location>
        <begin position="49"/>
        <end position="71"/>
    </location>
</feature>
<organism evidence="2 3">
    <name type="scientific">Streptomyces mordarskii</name>
    <dbReference type="NCBI Taxonomy" id="1226758"/>
    <lineage>
        <taxon>Bacteria</taxon>
        <taxon>Bacillati</taxon>
        <taxon>Actinomycetota</taxon>
        <taxon>Actinomycetes</taxon>
        <taxon>Kitasatosporales</taxon>
        <taxon>Streptomycetaceae</taxon>
        <taxon>Streptomyces</taxon>
    </lineage>
</organism>
<gene>
    <name evidence="2" type="ORF">GCM10010390_41030</name>
</gene>
<proteinExistence type="predicted"/>
<dbReference type="EMBL" id="BAAABZ010000039">
    <property type="protein sequence ID" value="GAA0535032.1"/>
    <property type="molecule type" value="Genomic_DNA"/>
</dbReference>
<name>A0ABP3N704_9ACTN</name>